<evidence type="ECO:0000313" key="2">
    <source>
        <dbReference type="EMBL" id="CDF34861.1"/>
    </source>
</evidence>
<sequence length="60" mass="6832">MRSKVTVVEPLRHEGVVVFRMGTAAVFVPLLMRERSKKEMDAHRAHPVFFCTICTCVTNV</sequence>
<keyword evidence="1" id="KW-1133">Transmembrane helix</keyword>
<name>R7QBQ5_CHOCR</name>
<dbReference type="Gramene" id="CDF34861">
    <property type="protein sequence ID" value="CDF34861"/>
    <property type="gene ID" value="CHC_T00003210001"/>
</dbReference>
<dbReference type="EMBL" id="HG001707">
    <property type="protein sequence ID" value="CDF34861.1"/>
    <property type="molecule type" value="Genomic_DNA"/>
</dbReference>
<organism evidence="2 3">
    <name type="scientific">Chondrus crispus</name>
    <name type="common">Carrageen Irish moss</name>
    <name type="synonym">Polymorpha crispa</name>
    <dbReference type="NCBI Taxonomy" id="2769"/>
    <lineage>
        <taxon>Eukaryota</taxon>
        <taxon>Rhodophyta</taxon>
        <taxon>Florideophyceae</taxon>
        <taxon>Rhodymeniophycidae</taxon>
        <taxon>Gigartinales</taxon>
        <taxon>Gigartinaceae</taxon>
        <taxon>Chondrus</taxon>
    </lineage>
</organism>
<protein>
    <submittedName>
        <fullName evidence="2">Uncharacterized protein</fullName>
    </submittedName>
</protein>
<proteinExistence type="predicted"/>
<dbReference type="GeneID" id="17322391"/>
<accession>R7QBQ5</accession>
<dbReference type="RefSeq" id="XP_005714680.1">
    <property type="nucleotide sequence ID" value="XM_005714623.1"/>
</dbReference>
<gene>
    <name evidence="2" type="ORF">CHC_T00003210001</name>
</gene>
<feature type="transmembrane region" description="Helical" evidence="1">
    <location>
        <begin position="15"/>
        <end position="32"/>
    </location>
</feature>
<keyword evidence="1" id="KW-0472">Membrane</keyword>
<dbReference type="Proteomes" id="UP000012073">
    <property type="component" value="Unassembled WGS sequence"/>
</dbReference>
<dbReference type="AlphaFoldDB" id="R7QBQ5"/>
<keyword evidence="3" id="KW-1185">Reference proteome</keyword>
<dbReference type="KEGG" id="ccp:CHC_T00003210001"/>
<reference evidence="3" key="1">
    <citation type="journal article" date="2013" name="Proc. Natl. Acad. Sci. U.S.A.">
        <title>Genome structure and metabolic features in the red seaweed Chondrus crispus shed light on evolution of the Archaeplastida.</title>
        <authorList>
            <person name="Collen J."/>
            <person name="Porcel B."/>
            <person name="Carre W."/>
            <person name="Ball S.G."/>
            <person name="Chaparro C."/>
            <person name="Tonon T."/>
            <person name="Barbeyron T."/>
            <person name="Michel G."/>
            <person name="Noel B."/>
            <person name="Valentin K."/>
            <person name="Elias M."/>
            <person name="Artiguenave F."/>
            <person name="Arun A."/>
            <person name="Aury J.M."/>
            <person name="Barbosa-Neto J.F."/>
            <person name="Bothwell J.H."/>
            <person name="Bouget F.Y."/>
            <person name="Brillet L."/>
            <person name="Cabello-Hurtado F."/>
            <person name="Capella-Gutierrez S."/>
            <person name="Charrier B."/>
            <person name="Cladiere L."/>
            <person name="Cock J.M."/>
            <person name="Coelho S.M."/>
            <person name="Colleoni C."/>
            <person name="Czjzek M."/>
            <person name="Da Silva C."/>
            <person name="Delage L."/>
            <person name="Denoeud F."/>
            <person name="Deschamps P."/>
            <person name="Dittami S.M."/>
            <person name="Gabaldon T."/>
            <person name="Gachon C.M."/>
            <person name="Groisillier A."/>
            <person name="Herve C."/>
            <person name="Jabbari K."/>
            <person name="Katinka M."/>
            <person name="Kloareg B."/>
            <person name="Kowalczyk N."/>
            <person name="Labadie K."/>
            <person name="Leblanc C."/>
            <person name="Lopez P.J."/>
            <person name="McLachlan D.H."/>
            <person name="Meslet-Cladiere L."/>
            <person name="Moustafa A."/>
            <person name="Nehr Z."/>
            <person name="Nyvall Collen P."/>
            <person name="Panaud O."/>
            <person name="Partensky F."/>
            <person name="Poulain J."/>
            <person name="Rensing S.A."/>
            <person name="Rousvoal S."/>
            <person name="Samson G."/>
            <person name="Symeonidi A."/>
            <person name="Weissenbach J."/>
            <person name="Zambounis A."/>
            <person name="Wincker P."/>
            <person name="Boyen C."/>
        </authorList>
    </citation>
    <scope>NUCLEOTIDE SEQUENCE [LARGE SCALE GENOMIC DNA]</scope>
    <source>
        <strain evidence="3">cv. Stackhouse</strain>
    </source>
</reference>
<evidence type="ECO:0000256" key="1">
    <source>
        <dbReference type="SAM" id="Phobius"/>
    </source>
</evidence>
<evidence type="ECO:0000313" key="3">
    <source>
        <dbReference type="Proteomes" id="UP000012073"/>
    </source>
</evidence>
<keyword evidence="1" id="KW-0812">Transmembrane</keyword>